<protein>
    <submittedName>
        <fullName evidence="2">Uncharacterized protein</fullName>
    </submittedName>
</protein>
<dbReference type="InParanoid" id="A0A2J6TI22"/>
<organism evidence="2 3">
    <name type="scientific">Hyaloscypha bicolor E</name>
    <dbReference type="NCBI Taxonomy" id="1095630"/>
    <lineage>
        <taxon>Eukaryota</taxon>
        <taxon>Fungi</taxon>
        <taxon>Dikarya</taxon>
        <taxon>Ascomycota</taxon>
        <taxon>Pezizomycotina</taxon>
        <taxon>Leotiomycetes</taxon>
        <taxon>Helotiales</taxon>
        <taxon>Hyaloscyphaceae</taxon>
        <taxon>Hyaloscypha</taxon>
        <taxon>Hyaloscypha bicolor</taxon>
    </lineage>
</organism>
<dbReference type="OrthoDB" id="4844401at2759"/>
<accession>A0A2J6TI22</accession>
<sequence length="160" mass="17827">MTIDNLLPKSKMAVLAASTNPTTVLTTQNTKTLLALLSPAFANSLYLATILQRLLSTTTLFLLFRSYLLSIFLLQQSYHASQILLIQSLYASSIACQNAYWASKKGTRLLWRSTEGMRKKLFMEFMIFVLGGGNQLILVLFWPGWIIVGGGIWGVWSLCG</sequence>
<dbReference type="AlphaFoldDB" id="A0A2J6TI22"/>
<dbReference type="Proteomes" id="UP000235371">
    <property type="component" value="Unassembled WGS sequence"/>
</dbReference>
<name>A0A2J6TI22_9HELO</name>
<proteinExistence type="predicted"/>
<gene>
    <name evidence="2" type="ORF">K444DRAFT_347362</name>
</gene>
<feature type="transmembrane region" description="Helical" evidence="1">
    <location>
        <begin position="80"/>
        <end position="100"/>
    </location>
</feature>
<dbReference type="GeneID" id="36580157"/>
<keyword evidence="3" id="KW-1185">Reference proteome</keyword>
<dbReference type="EMBL" id="KZ613783">
    <property type="protein sequence ID" value="PMD62670.1"/>
    <property type="molecule type" value="Genomic_DNA"/>
</dbReference>
<evidence type="ECO:0000313" key="3">
    <source>
        <dbReference type="Proteomes" id="UP000235371"/>
    </source>
</evidence>
<evidence type="ECO:0000313" key="2">
    <source>
        <dbReference type="EMBL" id="PMD62670.1"/>
    </source>
</evidence>
<feature type="transmembrane region" description="Helical" evidence="1">
    <location>
        <begin position="121"/>
        <end position="148"/>
    </location>
</feature>
<keyword evidence="1" id="KW-1133">Transmembrane helix</keyword>
<dbReference type="RefSeq" id="XP_024739574.1">
    <property type="nucleotide sequence ID" value="XM_024872076.1"/>
</dbReference>
<keyword evidence="1" id="KW-0472">Membrane</keyword>
<reference evidence="2 3" key="1">
    <citation type="submission" date="2016-04" db="EMBL/GenBank/DDBJ databases">
        <title>A degradative enzymes factory behind the ericoid mycorrhizal symbiosis.</title>
        <authorList>
            <consortium name="DOE Joint Genome Institute"/>
            <person name="Martino E."/>
            <person name="Morin E."/>
            <person name="Grelet G."/>
            <person name="Kuo A."/>
            <person name="Kohler A."/>
            <person name="Daghino S."/>
            <person name="Barry K."/>
            <person name="Choi C."/>
            <person name="Cichocki N."/>
            <person name="Clum A."/>
            <person name="Copeland A."/>
            <person name="Hainaut M."/>
            <person name="Haridas S."/>
            <person name="Labutti K."/>
            <person name="Lindquist E."/>
            <person name="Lipzen A."/>
            <person name="Khouja H.-R."/>
            <person name="Murat C."/>
            <person name="Ohm R."/>
            <person name="Olson A."/>
            <person name="Spatafora J."/>
            <person name="Veneault-Fourrey C."/>
            <person name="Henrissat B."/>
            <person name="Grigoriev I."/>
            <person name="Martin F."/>
            <person name="Perotto S."/>
        </authorList>
    </citation>
    <scope>NUCLEOTIDE SEQUENCE [LARGE SCALE GENOMIC DNA]</scope>
    <source>
        <strain evidence="2 3">E</strain>
    </source>
</reference>
<evidence type="ECO:0000256" key="1">
    <source>
        <dbReference type="SAM" id="Phobius"/>
    </source>
</evidence>
<keyword evidence="1" id="KW-0812">Transmembrane</keyword>